<dbReference type="EMBL" id="CP080096">
    <property type="protein sequence ID" value="QYD73014.1"/>
    <property type="molecule type" value="Genomic_DNA"/>
</dbReference>
<sequence length="60" mass="6304">MSYFTVCDCIIIFPMALAGALLFNAIPCNSALKFNSLRVLGALLGVAFTVVLVQGLPTIA</sequence>
<reference evidence="2 3" key="1">
    <citation type="submission" date="2021-07" db="EMBL/GenBank/DDBJ databases">
        <title>Paraburkholderia edwinii protects Aspergillus sp. from phenazines by acting as a toxin sponge.</title>
        <authorList>
            <person name="Dahlstrom K.M."/>
            <person name="Newman D.K."/>
        </authorList>
    </citation>
    <scope>NUCLEOTIDE SEQUENCE [LARGE SCALE GENOMIC DNA]</scope>
    <source>
        <strain evidence="2 3">Pe01</strain>
    </source>
</reference>
<feature type="transmembrane region" description="Helical" evidence="1">
    <location>
        <begin position="12"/>
        <end position="32"/>
    </location>
</feature>
<dbReference type="Proteomes" id="UP000826462">
    <property type="component" value="Chromosome 2"/>
</dbReference>
<accession>A0ABX8V198</accession>
<evidence type="ECO:0000313" key="2">
    <source>
        <dbReference type="EMBL" id="QYD73014.1"/>
    </source>
</evidence>
<organism evidence="2 3">
    <name type="scientific">Paraburkholderia edwinii</name>
    <dbReference type="NCBI Taxonomy" id="2861782"/>
    <lineage>
        <taxon>Bacteria</taxon>
        <taxon>Pseudomonadati</taxon>
        <taxon>Pseudomonadota</taxon>
        <taxon>Betaproteobacteria</taxon>
        <taxon>Burkholderiales</taxon>
        <taxon>Burkholderiaceae</taxon>
        <taxon>Paraburkholderia</taxon>
    </lineage>
</organism>
<keyword evidence="3" id="KW-1185">Reference proteome</keyword>
<feature type="transmembrane region" description="Helical" evidence="1">
    <location>
        <begin position="39"/>
        <end position="59"/>
    </location>
</feature>
<keyword evidence="1" id="KW-1133">Transmembrane helix</keyword>
<name>A0ABX8V198_9BURK</name>
<evidence type="ECO:0000313" key="3">
    <source>
        <dbReference type="Proteomes" id="UP000826462"/>
    </source>
</evidence>
<gene>
    <name evidence="2" type="ORF">KZJ38_25400</name>
</gene>
<dbReference type="RefSeq" id="WP_219802535.1">
    <property type="nucleotide sequence ID" value="NZ_CP080096.1"/>
</dbReference>
<protein>
    <submittedName>
        <fullName evidence="2">Uncharacterized protein</fullName>
    </submittedName>
</protein>
<keyword evidence="1" id="KW-0812">Transmembrane</keyword>
<evidence type="ECO:0000256" key="1">
    <source>
        <dbReference type="SAM" id="Phobius"/>
    </source>
</evidence>
<keyword evidence="1" id="KW-0472">Membrane</keyword>
<proteinExistence type="predicted"/>